<keyword evidence="3" id="KW-0804">Transcription</keyword>
<dbReference type="OrthoDB" id="5177743at2"/>
<evidence type="ECO:0000313" key="6">
    <source>
        <dbReference type="EMBL" id="KMO79700.1"/>
    </source>
</evidence>
<keyword evidence="1" id="KW-0805">Transcription regulation</keyword>
<dbReference type="EMBL" id="JYNX01000035">
    <property type="protein sequence ID" value="KMO79700.1"/>
    <property type="molecule type" value="Genomic_DNA"/>
</dbReference>
<dbReference type="Proteomes" id="UP000036176">
    <property type="component" value="Unassembled WGS sequence"/>
</dbReference>
<protein>
    <submittedName>
        <fullName evidence="6">HTH-type transcriptional regulator BetI</fullName>
    </submittedName>
</protein>
<gene>
    <name evidence="6" type="primary">betI_10</name>
    <name evidence="6" type="ORF">MCHUDSM44219_02562</name>
</gene>
<evidence type="ECO:0000256" key="3">
    <source>
        <dbReference type="ARBA" id="ARBA00023163"/>
    </source>
</evidence>
<dbReference type="PROSITE" id="PS50977">
    <property type="entry name" value="HTH_TETR_2"/>
    <property type="match status" value="1"/>
</dbReference>
<comment type="caution">
    <text evidence="6">The sequence shown here is derived from an EMBL/GenBank/DDBJ whole genome shotgun (WGS) entry which is preliminary data.</text>
</comment>
<evidence type="ECO:0000256" key="2">
    <source>
        <dbReference type="ARBA" id="ARBA00023125"/>
    </source>
</evidence>
<evidence type="ECO:0000256" key="4">
    <source>
        <dbReference type="PROSITE-ProRule" id="PRU00335"/>
    </source>
</evidence>
<sequence length="177" mass="19074">MGHKYSRDEILEGAVQAAVDHGLSSLTFGRLARRLGTSDRVIVYYFPTKNALVTDVLVAIGVRLQAVLAGAFPDKAADHRQMVAAAYPVLANSAVDPLFAVYFEACGLAAAHQAPFHEVAPQLMAAWVDWLADFFSGSRARRTREAEATMALVDGLLLMRHLAGPRAADRAARTLGL</sequence>
<proteinExistence type="predicted"/>
<evidence type="ECO:0000313" key="7">
    <source>
        <dbReference type="Proteomes" id="UP000036176"/>
    </source>
</evidence>
<organism evidence="6 7">
    <name type="scientific">Mycolicibacterium chubuense</name>
    <name type="common">Mycobacterium chubuense</name>
    <dbReference type="NCBI Taxonomy" id="1800"/>
    <lineage>
        <taxon>Bacteria</taxon>
        <taxon>Bacillati</taxon>
        <taxon>Actinomycetota</taxon>
        <taxon>Actinomycetes</taxon>
        <taxon>Mycobacteriales</taxon>
        <taxon>Mycobacteriaceae</taxon>
        <taxon>Mycolicibacterium</taxon>
    </lineage>
</organism>
<dbReference type="InterPro" id="IPR001647">
    <property type="entry name" value="HTH_TetR"/>
</dbReference>
<feature type="DNA-binding region" description="H-T-H motif" evidence="4">
    <location>
        <begin position="27"/>
        <end position="46"/>
    </location>
</feature>
<dbReference type="InterPro" id="IPR009057">
    <property type="entry name" value="Homeodomain-like_sf"/>
</dbReference>
<accession>A0A0J6W925</accession>
<keyword evidence="7" id="KW-1185">Reference proteome</keyword>
<evidence type="ECO:0000259" key="5">
    <source>
        <dbReference type="PROSITE" id="PS50977"/>
    </source>
</evidence>
<dbReference type="Pfam" id="PF00440">
    <property type="entry name" value="TetR_N"/>
    <property type="match status" value="1"/>
</dbReference>
<dbReference type="GO" id="GO:0003700">
    <property type="term" value="F:DNA-binding transcription factor activity"/>
    <property type="evidence" value="ECO:0007669"/>
    <property type="project" value="TreeGrafter"/>
</dbReference>
<dbReference type="RefSeq" id="WP_053081236.1">
    <property type="nucleotide sequence ID" value="NZ_JYNX01000035.1"/>
</dbReference>
<dbReference type="SUPFAM" id="SSF46689">
    <property type="entry name" value="Homeodomain-like"/>
    <property type="match status" value="1"/>
</dbReference>
<dbReference type="PANTHER" id="PTHR30055">
    <property type="entry name" value="HTH-TYPE TRANSCRIPTIONAL REGULATOR RUTR"/>
    <property type="match status" value="1"/>
</dbReference>
<dbReference type="InterPro" id="IPR050109">
    <property type="entry name" value="HTH-type_TetR-like_transc_reg"/>
</dbReference>
<reference evidence="6 7" key="1">
    <citation type="journal article" date="2015" name="Genome Biol. Evol.">
        <title>Characterization of Three Mycobacterium spp. with Potential Use in Bioremediation by Genome Sequencing and Comparative Genomics.</title>
        <authorList>
            <person name="Das S."/>
            <person name="Pettersson B.M."/>
            <person name="Behra P.R."/>
            <person name="Ramesh M."/>
            <person name="Dasgupta S."/>
            <person name="Bhattacharya A."/>
            <person name="Kirsebom L.A."/>
        </authorList>
    </citation>
    <scope>NUCLEOTIDE SEQUENCE [LARGE SCALE GENOMIC DNA]</scope>
    <source>
        <strain evidence="6 7">DSM 44219</strain>
    </source>
</reference>
<dbReference type="Gene3D" id="1.10.357.10">
    <property type="entry name" value="Tetracycline Repressor, domain 2"/>
    <property type="match status" value="1"/>
</dbReference>
<dbReference type="PANTHER" id="PTHR30055:SF234">
    <property type="entry name" value="HTH-TYPE TRANSCRIPTIONAL REGULATOR BETI"/>
    <property type="match status" value="1"/>
</dbReference>
<dbReference type="AlphaFoldDB" id="A0A0J6W925"/>
<dbReference type="GO" id="GO:0000976">
    <property type="term" value="F:transcription cis-regulatory region binding"/>
    <property type="evidence" value="ECO:0007669"/>
    <property type="project" value="TreeGrafter"/>
</dbReference>
<dbReference type="PATRIC" id="fig|1800.3.peg.2568"/>
<name>A0A0J6W925_MYCCU</name>
<feature type="domain" description="HTH tetR-type" evidence="5">
    <location>
        <begin position="4"/>
        <end position="64"/>
    </location>
</feature>
<keyword evidence="2 4" id="KW-0238">DNA-binding</keyword>
<evidence type="ECO:0000256" key="1">
    <source>
        <dbReference type="ARBA" id="ARBA00023015"/>
    </source>
</evidence>